<dbReference type="AlphaFoldDB" id="A0A4Z1E898"/>
<name>A0A4Z1E898_9HELO</name>
<comment type="caution">
    <text evidence="2">The sequence shown here is derived from an EMBL/GenBank/DDBJ whole genome shotgun (WGS) entry which is preliminary data.</text>
</comment>
<feature type="region of interest" description="Disordered" evidence="1">
    <location>
        <begin position="30"/>
        <end position="62"/>
    </location>
</feature>
<accession>A0A4Z1E898</accession>
<dbReference type="EMBL" id="PQXH01000211">
    <property type="protein sequence ID" value="TGO08404.1"/>
    <property type="molecule type" value="Genomic_DNA"/>
</dbReference>
<evidence type="ECO:0000313" key="3">
    <source>
        <dbReference type="Proteomes" id="UP000297777"/>
    </source>
</evidence>
<gene>
    <name evidence="2" type="ORF">BTUL_0211g00250</name>
</gene>
<protein>
    <submittedName>
        <fullName evidence="2">Uncharacterized protein</fullName>
    </submittedName>
</protein>
<feature type="compositionally biased region" description="Basic and acidic residues" evidence="1">
    <location>
        <begin position="33"/>
        <end position="62"/>
    </location>
</feature>
<keyword evidence="3" id="KW-1185">Reference proteome</keyword>
<organism evidence="2 3">
    <name type="scientific">Botrytis tulipae</name>
    <dbReference type="NCBI Taxonomy" id="87230"/>
    <lineage>
        <taxon>Eukaryota</taxon>
        <taxon>Fungi</taxon>
        <taxon>Dikarya</taxon>
        <taxon>Ascomycota</taxon>
        <taxon>Pezizomycotina</taxon>
        <taxon>Leotiomycetes</taxon>
        <taxon>Helotiales</taxon>
        <taxon>Sclerotiniaceae</taxon>
        <taxon>Botrytis</taxon>
    </lineage>
</organism>
<sequence>MYLGGIKRRGAPAFFYRVPPAGKMRDFMGLSEQSKKTGKKEEMGKSGVIKHDDFSRVNDSKN</sequence>
<dbReference type="Proteomes" id="UP000297777">
    <property type="component" value="Unassembled WGS sequence"/>
</dbReference>
<evidence type="ECO:0000256" key="1">
    <source>
        <dbReference type="SAM" id="MobiDB-lite"/>
    </source>
</evidence>
<proteinExistence type="predicted"/>
<evidence type="ECO:0000313" key="2">
    <source>
        <dbReference type="EMBL" id="TGO08404.1"/>
    </source>
</evidence>
<reference evidence="2 3" key="1">
    <citation type="submission" date="2017-12" db="EMBL/GenBank/DDBJ databases">
        <title>Comparative genomics of Botrytis spp.</title>
        <authorList>
            <person name="Valero-Jimenez C.A."/>
            <person name="Tapia P."/>
            <person name="Veloso J."/>
            <person name="Silva-Moreno E."/>
            <person name="Staats M."/>
            <person name="Valdes J.H."/>
            <person name="Van Kan J.A.L."/>
        </authorList>
    </citation>
    <scope>NUCLEOTIDE SEQUENCE [LARGE SCALE GENOMIC DNA]</scope>
    <source>
        <strain evidence="2 3">Bt9001</strain>
    </source>
</reference>